<sequence length="124" mass="14462">MVGPPVPREIQELRNSRLGREPQDNDKQTVRILTEEEAMAKQTLKKPAWLRRLEYNRAFNTKPQSLREEMKSIKDQMGDSDKNKFGNSSDPKLKKLFDPDQGLNLELKNELMKKMTNLSDKFAK</sequence>
<feature type="compositionally biased region" description="Basic and acidic residues" evidence="1">
    <location>
        <begin position="9"/>
        <end position="29"/>
    </location>
</feature>
<proteinExistence type="predicted"/>
<comment type="caution">
    <text evidence="2">The sequence shown here is derived from an EMBL/GenBank/DDBJ whole genome shotgun (WGS) entry which is preliminary data.</text>
</comment>
<evidence type="ECO:0000313" key="3">
    <source>
        <dbReference type="Proteomes" id="UP001165120"/>
    </source>
</evidence>
<feature type="compositionally biased region" description="Basic and acidic residues" evidence="1">
    <location>
        <begin position="65"/>
        <end position="84"/>
    </location>
</feature>
<dbReference type="EMBL" id="BSXN01000093">
    <property type="protein sequence ID" value="GME67063.1"/>
    <property type="molecule type" value="Genomic_DNA"/>
</dbReference>
<keyword evidence="3" id="KW-1185">Reference proteome</keyword>
<name>A0A9W6SVH2_CANBO</name>
<evidence type="ECO:0000313" key="2">
    <source>
        <dbReference type="EMBL" id="GME67063.1"/>
    </source>
</evidence>
<dbReference type="Proteomes" id="UP001165120">
    <property type="component" value="Unassembled WGS sequence"/>
</dbReference>
<accession>A0A9W6SVH2</accession>
<protein>
    <submittedName>
        <fullName evidence="2">Unnamed protein product</fullName>
    </submittedName>
</protein>
<dbReference type="AlphaFoldDB" id="A0A9W6SVH2"/>
<feature type="region of interest" description="Disordered" evidence="1">
    <location>
        <begin position="1"/>
        <end position="29"/>
    </location>
</feature>
<evidence type="ECO:0000256" key="1">
    <source>
        <dbReference type="SAM" id="MobiDB-lite"/>
    </source>
</evidence>
<organism evidence="2 3">
    <name type="scientific">Candida boidinii</name>
    <name type="common">Yeast</name>
    <dbReference type="NCBI Taxonomy" id="5477"/>
    <lineage>
        <taxon>Eukaryota</taxon>
        <taxon>Fungi</taxon>
        <taxon>Dikarya</taxon>
        <taxon>Ascomycota</taxon>
        <taxon>Saccharomycotina</taxon>
        <taxon>Pichiomycetes</taxon>
        <taxon>Pichiales</taxon>
        <taxon>Pichiaceae</taxon>
        <taxon>Ogataea</taxon>
        <taxon>Ogataea/Candida clade</taxon>
    </lineage>
</organism>
<feature type="region of interest" description="Disordered" evidence="1">
    <location>
        <begin position="62"/>
        <end position="98"/>
    </location>
</feature>
<reference evidence="2" key="1">
    <citation type="submission" date="2023-04" db="EMBL/GenBank/DDBJ databases">
        <title>Candida boidinii NBRC 10035.</title>
        <authorList>
            <person name="Ichikawa N."/>
            <person name="Sato H."/>
            <person name="Tonouchi N."/>
        </authorList>
    </citation>
    <scope>NUCLEOTIDE SEQUENCE</scope>
    <source>
        <strain evidence="2">NBRC 10035</strain>
    </source>
</reference>
<gene>
    <name evidence="2" type="ORF">Cboi02_000049500</name>
</gene>